<evidence type="ECO:0000313" key="3">
    <source>
        <dbReference type="EMBL" id="KAF2487725.1"/>
    </source>
</evidence>
<gene>
    <name evidence="3" type="ORF">BDY17DRAFT_17064</name>
</gene>
<feature type="signal peptide" evidence="2">
    <location>
        <begin position="1"/>
        <end position="17"/>
    </location>
</feature>
<keyword evidence="2" id="KW-0732">Signal</keyword>
<evidence type="ECO:0000256" key="2">
    <source>
        <dbReference type="SAM" id="SignalP"/>
    </source>
</evidence>
<feature type="compositionally biased region" description="Low complexity" evidence="1">
    <location>
        <begin position="31"/>
        <end position="93"/>
    </location>
</feature>
<dbReference type="RefSeq" id="XP_033594294.1">
    <property type="nucleotide sequence ID" value="XM_033729805.1"/>
</dbReference>
<accession>A0A6A6Q5Y1</accession>
<evidence type="ECO:0000313" key="4">
    <source>
        <dbReference type="Proteomes" id="UP000799767"/>
    </source>
</evidence>
<sequence length="161" mass="16949">MKVPTLLLVALIPVVLAGGVIDKREPKSKKSTSTTSTSIKHTSTSTKHTSTSTKHTSTSTSTKSTSTKQTSTPTKSKKNTTLQTTTSAPTTTAPPFCPNSRTIQCASEYLSCPCVAQTVAPGQLQVEICQNIQGYYVCDGPPSIYYFSPSSMPAAKATPAV</sequence>
<feature type="region of interest" description="Disordered" evidence="1">
    <location>
        <begin position="25"/>
        <end position="93"/>
    </location>
</feature>
<evidence type="ECO:0008006" key="5">
    <source>
        <dbReference type="Google" id="ProtNLM"/>
    </source>
</evidence>
<dbReference type="AlphaFoldDB" id="A0A6A6Q5Y1"/>
<dbReference type="GeneID" id="54470807"/>
<dbReference type="EMBL" id="MU001631">
    <property type="protein sequence ID" value="KAF2487725.1"/>
    <property type="molecule type" value="Genomic_DNA"/>
</dbReference>
<name>A0A6A6Q5Y1_9PEZI</name>
<keyword evidence="4" id="KW-1185">Reference proteome</keyword>
<feature type="chain" id="PRO_5025578602" description="Extracellular membrane protein CFEM domain-containing protein" evidence="2">
    <location>
        <begin position="18"/>
        <end position="161"/>
    </location>
</feature>
<dbReference type="Proteomes" id="UP000799767">
    <property type="component" value="Unassembled WGS sequence"/>
</dbReference>
<protein>
    <recommendedName>
        <fullName evidence="5">Extracellular membrane protein CFEM domain-containing protein</fullName>
    </recommendedName>
</protein>
<organism evidence="3 4">
    <name type="scientific">Neohortaea acidophila</name>
    <dbReference type="NCBI Taxonomy" id="245834"/>
    <lineage>
        <taxon>Eukaryota</taxon>
        <taxon>Fungi</taxon>
        <taxon>Dikarya</taxon>
        <taxon>Ascomycota</taxon>
        <taxon>Pezizomycotina</taxon>
        <taxon>Dothideomycetes</taxon>
        <taxon>Dothideomycetidae</taxon>
        <taxon>Mycosphaerellales</taxon>
        <taxon>Teratosphaeriaceae</taxon>
        <taxon>Neohortaea</taxon>
    </lineage>
</organism>
<reference evidence="3" key="1">
    <citation type="journal article" date="2020" name="Stud. Mycol.">
        <title>101 Dothideomycetes genomes: a test case for predicting lifestyles and emergence of pathogens.</title>
        <authorList>
            <person name="Haridas S."/>
            <person name="Albert R."/>
            <person name="Binder M."/>
            <person name="Bloem J."/>
            <person name="Labutti K."/>
            <person name="Salamov A."/>
            <person name="Andreopoulos B."/>
            <person name="Baker S."/>
            <person name="Barry K."/>
            <person name="Bills G."/>
            <person name="Bluhm B."/>
            <person name="Cannon C."/>
            <person name="Castanera R."/>
            <person name="Culley D."/>
            <person name="Daum C."/>
            <person name="Ezra D."/>
            <person name="Gonzalez J."/>
            <person name="Henrissat B."/>
            <person name="Kuo A."/>
            <person name="Liang C."/>
            <person name="Lipzen A."/>
            <person name="Lutzoni F."/>
            <person name="Magnuson J."/>
            <person name="Mondo S."/>
            <person name="Nolan M."/>
            <person name="Ohm R."/>
            <person name="Pangilinan J."/>
            <person name="Park H.-J."/>
            <person name="Ramirez L."/>
            <person name="Alfaro M."/>
            <person name="Sun H."/>
            <person name="Tritt A."/>
            <person name="Yoshinaga Y."/>
            <person name="Zwiers L.-H."/>
            <person name="Turgeon B."/>
            <person name="Goodwin S."/>
            <person name="Spatafora J."/>
            <person name="Crous P."/>
            <person name="Grigoriev I."/>
        </authorList>
    </citation>
    <scope>NUCLEOTIDE SEQUENCE</scope>
    <source>
        <strain evidence="3">CBS 113389</strain>
    </source>
</reference>
<evidence type="ECO:0000256" key="1">
    <source>
        <dbReference type="SAM" id="MobiDB-lite"/>
    </source>
</evidence>
<proteinExistence type="predicted"/>